<dbReference type="OrthoDB" id="2359216at2759"/>
<keyword evidence="3" id="KW-1185">Reference proteome</keyword>
<dbReference type="EMBL" id="BMAW01094630">
    <property type="protein sequence ID" value="GFS66584.1"/>
    <property type="molecule type" value="Genomic_DNA"/>
</dbReference>
<dbReference type="PROSITE" id="PS51827">
    <property type="entry name" value="XTBD"/>
    <property type="match status" value="1"/>
</dbReference>
<dbReference type="AlphaFoldDB" id="A0A8X6MM37"/>
<evidence type="ECO:0000259" key="1">
    <source>
        <dbReference type="PROSITE" id="PS51827"/>
    </source>
</evidence>
<sequence length="169" mass="20150">MEHQVVLLKQYADKSCGTSDSFIKKYVKISCQTLSRGCNKTRKQLKTSGKKKYQKNYPKNSKFKKIVGTMSSTDFEEYRQPWETGPHWELKKEFLKTYENDYPIDRLLCLAQAYSNIELLHCSYPQPVMREVEQCSYNLKGNKIFRKMDQNLEKMRKEKRELQAKKVRK</sequence>
<gene>
    <name evidence="2" type="primary">AVEN_87903_2</name>
    <name evidence="2" type="ORF">NPIL_231292</name>
</gene>
<evidence type="ECO:0000313" key="3">
    <source>
        <dbReference type="Proteomes" id="UP000887013"/>
    </source>
</evidence>
<evidence type="ECO:0000313" key="2">
    <source>
        <dbReference type="EMBL" id="GFS66584.1"/>
    </source>
</evidence>
<dbReference type="InterPro" id="IPR021859">
    <property type="entry name" value="XTBD"/>
</dbReference>
<organism evidence="2 3">
    <name type="scientific">Nephila pilipes</name>
    <name type="common">Giant wood spider</name>
    <name type="synonym">Nephila maculata</name>
    <dbReference type="NCBI Taxonomy" id="299642"/>
    <lineage>
        <taxon>Eukaryota</taxon>
        <taxon>Metazoa</taxon>
        <taxon>Ecdysozoa</taxon>
        <taxon>Arthropoda</taxon>
        <taxon>Chelicerata</taxon>
        <taxon>Arachnida</taxon>
        <taxon>Araneae</taxon>
        <taxon>Araneomorphae</taxon>
        <taxon>Entelegynae</taxon>
        <taxon>Araneoidea</taxon>
        <taxon>Nephilidae</taxon>
        <taxon>Nephila</taxon>
    </lineage>
</organism>
<protein>
    <recommendedName>
        <fullName evidence="1">XRN2-binding (XTBD) domain-containing protein</fullName>
    </recommendedName>
</protein>
<dbReference type="PANTHER" id="PTHR48430">
    <property type="entry name" value="PARTNER OF XRN-2 PROTEIN 1"/>
    <property type="match status" value="1"/>
</dbReference>
<name>A0A8X6MM37_NEPPI</name>
<dbReference type="PANTHER" id="PTHR48430:SF1">
    <property type="entry name" value="PARTNER OF XRN-2 PROTEIN 1"/>
    <property type="match status" value="1"/>
</dbReference>
<dbReference type="Proteomes" id="UP000887013">
    <property type="component" value="Unassembled WGS sequence"/>
</dbReference>
<feature type="domain" description="XRN2-binding (XTBD)" evidence="1">
    <location>
        <begin position="75"/>
        <end position="166"/>
    </location>
</feature>
<dbReference type="Pfam" id="PF11952">
    <property type="entry name" value="XTBD"/>
    <property type="match status" value="1"/>
</dbReference>
<reference evidence="2" key="1">
    <citation type="submission" date="2020-08" db="EMBL/GenBank/DDBJ databases">
        <title>Multicomponent nature underlies the extraordinary mechanical properties of spider dragline silk.</title>
        <authorList>
            <person name="Kono N."/>
            <person name="Nakamura H."/>
            <person name="Mori M."/>
            <person name="Yoshida Y."/>
            <person name="Ohtoshi R."/>
            <person name="Malay A.D."/>
            <person name="Moran D.A.P."/>
            <person name="Tomita M."/>
            <person name="Numata K."/>
            <person name="Arakawa K."/>
        </authorList>
    </citation>
    <scope>NUCLEOTIDE SEQUENCE</scope>
</reference>
<proteinExistence type="predicted"/>
<accession>A0A8X6MM37</accession>
<comment type="caution">
    <text evidence="2">The sequence shown here is derived from an EMBL/GenBank/DDBJ whole genome shotgun (WGS) entry which is preliminary data.</text>
</comment>